<evidence type="ECO:0000256" key="6">
    <source>
        <dbReference type="SAM" id="SignalP"/>
    </source>
</evidence>
<keyword evidence="4" id="KW-0378">Hydrolase</keyword>
<accession>A0AAV7YXZ9</accession>
<evidence type="ECO:0000256" key="4">
    <source>
        <dbReference type="ARBA" id="ARBA00022801"/>
    </source>
</evidence>
<evidence type="ECO:0000256" key="2">
    <source>
        <dbReference type="ARBA" id="ARBA00022670"/>
    </source>
</evidence>
<organism evidence="7 8">
    <name type="scientific">Anaeramoeba flamelloides</name>
    <dbReference type="NCBI Taxonomy" id="1746091"/>
    <lineage>
        <taxon>Eukaryota</taxon>
        <taxon>Metamonada</taxon>
        <taxon>Anaeramoebidae</taxon>
        <taxon>Anaeramoeba</taxon>
    </lineage>
</organism>
<sequence>MRTTFALLITILLLKTVLSIQPHHVWHAESDDRIDEKSVDVRWLTQKLDHFNAQDTRTFQQRYYVNATWYKPGVGPIFLSLGGEGELTSKWIQSGQCVDLAKEYGALVLGLEHRYYGKSQPFAELPVENLRYLSSQQALGDVATLYEEAMTNFGLDPDKTTWVSFGCSYSGALSLWLREKFPFMIDGAFSGSSPVLANKEYIEYDETCEDSVGYSCMNHLVLAFDEIKTLLATNSGKETLSQKFNLCQALDSDYWVNMFKYNIIGVIQGSVQYNNAPRGFPRVEMCRRLARASNKFEEYVKLTNEMNGGLCFDLSLNSLVNQTAAPENNGRTWWWQKATEFAYYKNSPEGSDIFFPEIDLEFHNKVAEEIFGQPLKPDVEFTNRYYGAQSPVVSDVIITNGLYDPWSKLSILTDMPNNVQSVLYTSSGHCAPVYPLITDGPDPTPEDVLLAREKVKDFIQTVIDKKSSQ</sequence>
<dbReference type="InterPro" id="IPR042269">
    <property type="entry name" value="Ser_carbopepase_S28_SKS"/>
</dbReference>
<dbReference type="SUPFAM" id="SSF53474">
    <property type="entry name" value="alpha/beta-Hydrolases"/>
    <property type="match status" value="1"/>
</dbReference>
<dbReference type="InterPro" id="IPR008758">
    <property type="entry name" value="Peptidase_S28"/>
</dbReference>
<dbReference type="Gene3D" id="1.20.120.980">
    <property type="entry name" value="Serine carboxypeptidase S28, SKS domain"/>
    <property type="match status" value="1"/>
</dbReference>
<dbReference type="Pfam" id="PF05577">
    <property type="entry name" value="Peptidase_S28"/>
    <property type="match status" value="1"/>
</dbReference>
<dbReference type="GO" id="GO:0070008">
    <property type="term" value="F:serine-type exopeptidase activity"/>
    <property type="evidence" value="ECO:0007669"/>
    <property type="project" value="InterPro"/>
</dbReference>
<comment type="similarity">
    <text evidence="1">Belongs to the peptidase S28 family.</text>
</comment>
<dbReference type="PANTHER" id="PTHR11010">
    <property type="entry name" value="PROTEASE S28 PRO-X CARBOXYPEPTIDASE-RELATED"/>
    <property type="match status" value="1"/>
</dbReference>
<feature type="signal peptide" evidence="6">
    <location>
        <begin position="1"/>
        <end position="19"/>
    </location>
</feature>
<evidence type="ECO:0000256" key="1">
    <source>
        <dbReference type="ARBA" id="ARBA00011079"/>
    </source>
</evidence>
<gene>
    <name evidence="7" type="ORF">M0812_01814</name>
</gene>
<evidence type="ECO:0000313" key="8">
    <source>
        <dbReference type="Proteomes" id="UP001146793"/>
    </source>
</evidence>
<reference evidence="7" key="1">
    <citation type="submission" date="2022-08" db="EMBL/GenBank/DDBJ databases">
        <title>Novel sulphate-reducing endosymbionts in the free-living metamonad Anaeramoeba.</title>
        <authorList>
            <person name="Jerlstrom-Hultqvist J."/>
            <person name="Cepicka I."/>
            <person name="Gallot-Lavallee L."/>
            <person name="Salas-Leiva D."/>
            <person name="Curtis B.A."/>
            <person name="Zahonova K."/>
            <person name="Pipaliya S."/>
            <person name="Dacks J."/>
            <person name="Roger A.J."/>
        </authorList>
    </citation>
    <scope>NUCLEOTIDE SEQUENCE</scope>
    <source>
        <strain evidence="7">Busselton2</strain>
    </source>
</reference>
<dbReference type="InterPro" id="IPR029058">
    <property type="entry name" value="AB_hydrolase_fold"/>
</dbReference>
<keyword evidence="3 6" id="KW-0732">Signal</keyword>
<protein>
    <submittedName>
        <fullName evidence="7">Serine protease</fullName>
    </submittedName>
</protein>
<dbReference type="GO" id="GO:0008239">
    <property type="term" value="F:dipeptidyl-peptidase activity"/>
    <property type="evidence" value="ECO:0007669"/>
    <property type="project" value="TreeGrafter"/>
</dbReference>
<feature type="chain" id="PRO_5043888441" evidence="6">
    <location>
        <begin position="20"/>
        <end position="469"/>
    </location>
</feature>
<dbReference type="GO" id="GO:0006508">
    <property type="term" value="P:proteolysis"/>
    <property type="evidence" value="ECO:0007669"/>
    <property type="project" value="UniProtKB-KW"/>
</dbReference>
<evidence type="ECO:0000256" key="5">
    <source>
        <dbReference type="ARBA" id="ARBA00023180"/>
    </source>
</evidence>
<comment type="caution">
    <text evidence="7">The sequence shown here is derived from an EMBL/GenBank/DDBJ whole genome shotgun (WGS) entry which is preliminary data.</text>
</comment>
<evidence type="ECO:0000256" key="3">
    <source>
        <dbReference type="ARBA" id="ARBA00022729"/>
    </source>
</evidence>
<name>A0AAV7YXZ9_9EUKA</name>
<dbReference type="Proteomes" id="UP001146793">
    <property type="component" value="Unassembled WGS sequence"/>
</dbReference>
<keyword evidence="5" id="KW-0325">Glycoprotein</keyword>
<dbReference type="Gene3D" id="3.40.50.1820">
    <property type="entry name" value="alpha/beta hydrolase"/>
    <property type="match status" value="1"/>
</dbReference>
<proteinExistence type="inferred from homology"/>
<evidence type="ECO:0000313" key="7">
    <source>
        <dbReference type="EMBL" id="KAJ3434693.1"/>
    </source>
</evidence>
<dbReference type="EMBL" id="JANTQA010000042">
    <property type="protein sequence ID" value="KAJ3434693.1"/>
    <property type="molecule type" value="Genomic_DNA"/>
</dbReference>
<keyword evidence="2 7" id="KW-0645">Protease</keyword>
<dbReference type="PANTHER" id="PTHR11010:SF117">
    <property type="entry name" value="SERINE PROTEASE 16"/>
    <property type="match status" value="1"/>
</dbReference>
<dbReference type="AlphaFoldDB" id="A0AAV7YXZ9"/>